<accession>A0A3Q8R0P9</accession>
<feature type="transmembrane region" description="Helical" evidence="8">
    <location>
        <begin position="250"/>
        <end position="270"/>
    </location>
</feature>
<dbReference type="PIRSF" id="PIRSF005225">
    <property type="entry name" value="LAG1_LAC1"/>
    <property type="match status" value="1"/>
</dbReference>
<dbReference type="AlphaFoldDB" id="A0A3Q8R0P9"/>
<feature type="domain" description="TLC" evidence="9">
    <location>
        <begin position="126"/>
        <end position="340"/>
    </location>
</feature>
<evidence type="ECO:0000256" key="8">
    <source>
        <dbReference type="SAM" id="Phobius"/>
    </source>
</evidence>
<keyword evidence="4 8" id="KW-1133">Transmembrane helix</keyword>
<comment type="similarity">
    <text evidence="2">Belongs to the sphingosine N-acyltransferase family.</text>
</comment>
<evidence type="ECO:0000256" key="7">
    <source>
        <dbReference type="SAM" id="MobiDB-lite"/>
    </source>
</evidence>
<evidence type="ECO:0000256" key="2">
    <source>
        <dbReference type="ARBA" id="ARBA00009808"/>
    </source>
</evidence>
<dbReference type="GO" id="GO:0050291">
    <property type="term" value="F:sphingosine N-acyltransferase activity"/>
    <property type="evidence" value="ECO:0007669"/>
    <property type="project" value="InterPro"/>
</dbReference>
<feature type="transmembrane region" description="Helical" evidence="8">
    <location>
        <begin position="131"/>
        <end position="150"/>
    </location>
</feature>
<feature type="transmembrane region" description="Helical" evidence="8">
    <location>
        <begin position="277"/>
        <end position="297"/>
    </location>
</feature>
<dbReference type="GO" id="GO:0016020">
    <property type="term" value="C:membrane"/>
    <property type="evidence" value="ECO:0007669"/>
    <property type="project" value="UniProtKB-SubCell"/>
</dbReference>
<dbReference type="InterPro" id="IPR016439">
    <property type="entry name" value="Lag1/Lac1-like"/>
</dbReference>
<dbReference type="PROSITE" id="PS50922">
    <property type="entry name" value="TLC"/>
    <property type="match status" value="1"/>
</dbReference>
<evidence type="ECO:0000256" key="3">
    <source>
        <dbReference type="ARBA" id="ARBA00022692"/>
    </source>
</evidence>
<feature type="transmembrane region" description="Helical" evidence="8">
    <location>
        <begin position="38"/>
        <end position="59"/>
    </location>
</feature>
<proteinExistence type="evidence at transcript level"/>
<keyword evidence="3 6" id="KW-0812">Transmembrane</keyword>
<dbReference type="PANTHER" id="PTHR12560">
    <property type="entry name" value="LONGEVITY ASSURANCE FACTOR 1 LAG1"/>
    <property type="match status" value="1"/>
</dbReference>
<feature type="transmembrane region" description="Helical" evidence="8">
    <location>
        <begin position="180"/>
        <end position="200"/>
    </location>
</feature>
<name>A0A3Q8R0P9_GANLU</name>
<feature type="region of interest" description="Disordered" evidence="7">
    <location>
        <begin position="343"/>
        <end position="362"/>
    </location>
</feature>
<evidence type="ECO:0000256" key="1">
    <source>
        <dbReference type="ARBA" id="ARBA00004141"/>
    </source>
</evidence>
<comment type="subcellular location">
    <subcellularLocation>
        <location evidence="1">Membrane</location>
        <topology evidence="1">Multi-pass membrane protein</topology>
    </subcellularLocation>
</comment>
<dbReference type="PANTHER" id="PTHR12560:SF0">
    <property type="entry name" value="LD18904P"/>
    <property type="match status" value="1"/>
</dbReference>
<dbReference type="InterPro" id="IPR006634">
    <property type="entry name" value="TLC-dom"/>
</dbReference>
<feature type="transmembrane region" description="Helical" evidence="8">
    <location>
        <begin position="212"/>
        <end position="238"/>
    </location>
</feature>
<evidence type="ECO:0000256" key="5">
    <source>
        <dbReference type="ARBA" id="ARBA00023136"/>
    </source>
</evidence>
<feature type="transmembrane region" description="Helical" evidence="8">
    <location>
        <begin position="309"/>
        <end position="328"/>
    </location>
</feature>
<protein>
    <submittedName>
        <fullName evidence="10">LAG1</fullName>
    </submittedName>
</protein>
<reference evidence="10" key="1">
    <citation type="submission" date="2018-03" db="EMBL/GenBank/DDBJ databases">
        <title>Distinct roles of three ceramide synthases LAG1, LAG2 and LAG3 in the growth, second metabolism, abiotic stress and sphingolipid metabolism of Ganoderma lucidum.</title>
        <authorList>
            <person name="Tian J.L."/>
            <person name="Lu X.X."/>
        </authorList>
    </citation>
    <scope>NUCLEOTIDE SEQUENCE</scope>
</reference>
<evidence type="ECO:0000313" key="10">
    <source>
        <dbReference type="EMBL" id="AZJ17926.1"/>
    </source>
</evidence>
<keyword evidence="5 6" id="KW-0472">Membrane</keyword>
<dbReference type="EMBL" id="MH145349">
    <property type="protein sequence ID" value="AZJ17926.1"/>
    <property type="molecule type" value="mRNA"/>
</dbReference>
<evidence type="ECO:0000259" key="9">
    <source>
        <dbReference type="PROSITE" id="PS50922"/>
    </source>
</evidence>
<dbReference type="GO" id="GO:0046513">
    <property type="term" value="P:ceramide biosynthetic process"/>
    <property type="evidence" value="ECO:0007669"/>
    <property type="project" value="InterPro"/>
</dbReference>
<evidence type="ECO:0000256" key="6">
    <source>
        <dbReference type="PROSITE-ProRule" id="PRU00205"/>
    </source>
</evidence>
<evidence type="ECO:0000256" key="4">
    <source>
        <dbReference type="ARBA" id="ARBA00022989"/>
    </source>
</evidence>
<organism evidence="10">
    <name type="scientific">Ganoderma lucidum</name>
    <name type="common">Ling zhi medicinal fungus</name>
    <name type="synonym">Bracket fungus</name>
    <dbReference type="NCBI Taxonomy" id="5315"/>
    <lineage>
        <taxon>Eukaryota</taxon>
        <taxon>Fungi</taxon>
        <taxon>Dikarya</taxon>
        <taxon>Basidiomycota</taxon>
        <taxon>Agaricomycotina</taxon>
        <taxon>Agaricomycetes</taxon>
        <taxon>Polyporales</taxon>
        <taxon>Polyporaceae</taxon>
        <taxon>Ganoderma</taxon>
    </lineage>
</organism>
<dbReference type="Pfam" id="PF03798">
    <property type="entry name" value="TRAM_LAG1_CLN8"/>
    <property type="match status" value="1"/>
</dbReference>
<sequence>MNTEAAPPWLPRQLVPFFTLSYPTAPPAHPDSFPNSNYYGAGLLDACILVSAIAVMAVLRDVTRLWVWEPFARWILTRDLRNSKRNKLALANGNGNTNGKANGALNGNGHAAQYLITPAEKRKMNRSVMRFAEQGWSVIYYTFSWCYGVYVHRNFPTAVLNPINVWTGYPHSPLAGPVKFYYLLQTACYIHQMLVLNAEARRKDHWQMMTHHVITVALEIASYFYNFTRVGCLVLVLMDLCDGLLPLAKMLRYLGMTTLCDLTFVVFMLSWFFTRHVLFMFVIKATWELWYIIPRVWDPSRGHFLTTEIYYAFICMLVALQVIQLVWFSQICRVAYRVVSGQGAEDTRSDDEDDDDDHKKDD</sequence>
<dbReference type="SMART" id="SM00724">
    <property type="entry name" value="TLC"/>
    <property type="match status" value="1"/>
</dbReference>